<dbReference type="SUPFAM" id="SSF50494">
    <property type="entry name" value="Trypsin-like serine proteases"/>
    <property type="match status" value="1"/>
</dbReference>
<evidence type="ECO:0000256" key="1">
    <source>
        <dbReference type="SAM" id="Coils"/>
    </source>
</evidence>
<dbReference type="EMBL" id="JAACJJ010000042">
    <property type="protein sequence ID" value="KAF5316170.1"/>
    <property type="molecule type" value="Genomic_DNA"/>
</dbReference>
<keyword evidence="3" id="KW-1185">Reference proteome</keyword>
<feature type="coiled-coil region" evidence="1">
    <location>
        <begin position="275"/>
        <end position="302"/>
    </location>
</feature>
<keyword evidence="1" id="KW-0175">Coiled coil</keyword>
<dbReference type="InterPro" id="IPR043504">
    <property type="entry name" value="Peptidase_S1_PA_chymotrypsin"/>
</dbReference>
<protein>
    <recommendedName>
        <fullName evidence="4">Serine protease</fullName>
    </recommendedName>
</protein>
<dbReference type="Proteomes" id="UP000567179">
    <property type="component" value="Unassembled WGS sequence"/>
</dbReference>
<accession>A0A8H5B408</accession>
<sequence length="531" mass="58288">MNPDVPGIPSHLEHTFYYYGIPSQPALVARSSTHRWVEPVGAEAYLVTKELMPVGPHNLVQIWEPTLSTLVEKYLDSQKITWSSIDPARIGYTGSPAPPVILWIGVAPRSLMAAKGLEVALGCHKILVDHGVDDVHVELRESMVYLYAKLYKTVRTIDPTAQAREPFATTLGLPIANASTPNLEGTGGFFFVDSNRPGKLFLLTARHVLFHPDRTKNELYIHSSSQPPVKVILLGDDALKNCTGAIPEEILGKESVLQQLQARKRSVDKQDDDEAEEERKEVLRLEGEAQKAITALRQLLDEVRRDWDPPADRVIGHVVLSPPLGFGVGPAQYTEDWAVVEVYSSAVNKSNFKANCIDLGTSIRVEHFTSWMHPHPSNPSSFTYPGDRLIRFSGTITDSELGNTNRQTLDHDGQPALMVIKRGGASGLTVGRLNDIRSVKHDYFEGKDGQSSREVAIFPRNSKSRPFSDPGDSGSAVIDGTGRIAGILTGGAGATPVSDCTYVTPISFLIHQLQRYGFNPNIFPTIDDLSS</sequence>
<evidence type="ECO:0000313" key="3">
    <source>
        <dbReference type="Proteomes" id="UP000567179"/>
    </source>
</evidence>
<proteinExistence type="predicted"/>
<evidence type="ECO:0008006" key="4">
    <source>
        <dbReference type="Google" id="ProtNLM"/>
    </source>
</evidence>
<dbReference type="AlphaFoldDB" id="A0A8H5B408"/>
<dbReference type="OrthoDB" id="5424209at2759"/>
<comment type="caution">
    <text evidence="2">The sequence shown here is derived from an EMBL/GenBank/DDBJ whole genome shotgun (WGS) entry which is preliminary data.</text>
</comment>
<name>A0A8H5B408_9AGAR</name>
<gene>
    <name evidence="2" type="ORF">D9619_006470</name>
</gene>
<dbReference type="InterPro" id="IPR009003">
    <property type="entry name" value="Peptidase_S1_PA"/>
</dbReference>
<organism evidence="2 3">
    <name type="scientific">Psilocybe cf. subviscida</name>
    <dbReference type="NCBI Taxonomy" id="2480587"/>
    <lineage>
        <taxon>Eukaryota</taxon>
        <taxon>Fungi</taxon>
        <taxon>Dikarya</taxon>
        <taxon>Basidiomycota</taxon>
        <taxon>Agaricomycotina</taxon>
        <taxon>Agaricomycetes</taxon>
        <taxon>Agaricomycetidae</taxon>
        <taxon>Agaricales</taxon>
        <taxon>Agaricineae</taxon>
        <taxon>Strophariaceae</taxon>
        <taxon>Psilocybe</taxon>
    </lineage>
</organism>
<evidence type="ECO:0000313" key="2">
    <source>
        <dbReference type="EMBL" id="KAF5316170.1"/>
    </source>
</evidence>
<dbReference type="Gene3D" id="2.40.10.10">
    <property type="entry name" value="Trypsin-like serine proteases"/>
    <property type="match status" value="1"/>
</dbReference>
<reference evidence="2 3" key="1">
    <citation type="journal article" date="2020" name="ISME J.">
        <title>Uncovering the hidden diversity of litter-decomposition mechanisms in mushroom-forming fungi.</title>
        <authorList>
            <person name="Floudas D."/>
            <person name="Bentzer J."/>
            <person name="Ahren D."/>
            <person name="Johansson T."/>
            <person name="Persson P."/>
            <person name="Tunlid A."/>
        </authorList>
    </citation>
    <scope>NUCLEOTIDE SEQUENCE [LARGE SCALE GENOMIC DNA]</scope>
    <source>
        <strain evidence="2 3">CBS 101986</strain>
    </source>
</reference>